<keyword evidence="3 7" id="KW-0472">Membrane</keyword>
<dbReference type="GO" id="GO:0006897">
    <property type="term" value="P:endocytosis"/>
    <property type="evidence" value="ECO:0007669"/>
    <property type="project" value="TreeGrafter"/>
</dbReference>
<keyword evidence="5 7" id="KW-0067">ATP-binding</keyword>
<comment type="cofactor">
    <cofactor evidence="6">
        <name>Mg(2+)</name>
        <dbReference type="ChEBI" id="CHEBI:18420"/>
    </cofactor>
</comment>
<comment type="caution">
    <text evidence="7">Lacks conserved residue(s) required for the propagation of feature annotation.</text>
</comment>
<keyword evidence="7" id="KW-1278">Translocase</keyword>
<feature type="binding site" evidence="6">
    <location>
        <position position="431"/>
    </location>
    <ligand>
        <name>Mg(2+)</name>
        <dbReference type="ChEBI" id="CHEBI:18420"/>
    </ligand>
</feature>
<feature type="binding site" evidence="5">
    <location>
        <position position="432"/>
    </location>
    <ligand>
        <name>ATP</name>
        <dbReference type="ChEBI" id="CHEBI:30616"/>
    </ligand>
</feature>
<feature type="binding site" evidence="5">
    <location>
        <position position="602"/>
    </location>
    <ligand>
        <name>ATP</name>
        <dbReference type="ChEBI" id="CHEBI:30616"/>
    </ligand>
</feature>
<dbReference type="PANTHER" id="PTHR24092">
    <property type="entry name" value="PROBABLE PHOSPHOLIPID-TRANSPORTING ATPASE"/>
    <property type="match status" value="1"/>
</dbReference>
<keyword evidence="1 7" id="KW-0812">Transmembrane</keyword>
<dbReference type="GO" id="GO:0005802">
    <property type="term" value="C:trans-Golgi network"/>
    <property type="evidence" value="ECO:0007669"/>
    <property type="project" value="TreeGrafter"/>
</dbReference>
<dbReference type="GO" id="GO:0140326">
    <property type="term" value="F:ATPase-coupled intramembrane lipid transporter activity"/>
    <property type="evidence" value="ECO:0007669"/>
    <property type="project" value="UniProtKB-EC"/>
</dbReference>
<reference evidence="10 11" key="2">
    <citation type="submission" date="2018-11" db="EMBL/GenBank/DDBJ databases">
        <authorList>
            <consortium name="Pathogen Informatics"/>
        </authorList>
    </citation>
    <scope>NUCLEOTIDE SEQUENCE [LARGE SCALE GENOMIC DNA]</scope>
</reference>
<gene>
    <name evidence="10" type="ORF">BTMF_LOCUS1051</name>
</gene>
<feature type="binding site" evidence="5">
    <location>
        <position position="513"/>
    </location>
    <ligand>
        <name>ATP</name>
        <dbReference type="ChEBI" id="CHEBI:30616"/>
    </ligand>
</feature>
<dbReference type="WBParaSite" id="BTMF_0000171901-mRNA-1">
    <property type="protein sequence ID" value="BTMF_0000171901-mRNA-1"/>
    <property type="gene ID" value="BTMF_0000171901"/>
</dbReference>
<dbReference type="InterPro" id="IPR008250">
    <property type="entry name" value="ATPase_P-typ_transduc_dom_A_sf"/>
</dbReference>
<dbReference type="InterPro" id="IPR023299">
    <property type="entry name" value="ATPase_P-typ_cyto_dom_N"/>
</dbReference>
<evidence type="ECO:0000256" key="6">
    <source>
        <dbReference type="PIRSR" id="PIRSR606539-3"/>
    </source>
</evidence>
<keyword evidence="2 7" id="KW-1133">Transmembrane helix</keyword>
<dbReference type="GO" id="GO:0000287">
    <property type="term" value="F:magnesium ion binding"/>
    <property type="evidence" value="ECO:0007669"/>
    <property type="project" value="UniProtKB-UniRule"/>
</dbReference>
<keyword evidence="5 7" id="KW-0547">Nucleotide-binding</keyword>
<dbReference type="Pfam" id="PF13246">
    <property type="entry name" value="Cation_ATPase"/>
    <property type="match status" value="1"/>
</dbReference>
<evidence type="ECO:0000256" key="2">
    <source>
        <dbReference type="ARBA" id="ARBA00022989"/>
    </source>
</evidence>
<protein>
    <recommendedName>
        <fullName evidence="7">Phospholipid-transporting ATPase</fullName>
        <ecNumber evidence="7">7.6.2.1</ecNumber>
    </recommendedName>
</protein>
<accession>A0A0R3Q5W9</accession>
<dbReference type="Proteomes" id="UP000280834">
    <property type="component" value="Unassembled WGS sequence"/>
</dbReference>
<dbReference type="GO" id="GO:0016887">
    <property type="term" value="F:ATP hydrolysis activity"/>
    <property type="evidence" value="ECO:0007669"/>
    <property type="project" value="InterPro"/>
</dbReference>
<feature type="active site" description="4-aspartylphosphate intermediate" evidence="4">
    <location>
        <position position="431"/>
    </location>
</feature>
<dbReference type="AlphaFoldDB" id="A0A0R3Q5W9"/>
<feature type="transmembrane region" description="Helical" evidence="7">
    <location>
        <begin position="143"/>
        <end position="162"/>
    </location>
</feature>
<dbReference type="Gene3D" id="2.70.150.10">
    <property type="entry name" value="Calcium-transporting ATPase, cytoplasmic transduction domain A"/>
    <property type="match status" value="1"/>
</dbReference>
<organism evidence="12">
    <name type="scientific">Brugia timori</name>
    <dbReference type="NCBI Taxonomy" id="42155"/>
    <lineage>
        <taxon>Eukaryota</taxon>
        <taxon>Metazoa</taxon>
        <taxon>Ecdysozoa</taxon>
        <taxon>Nematoda</taxon>
        <taxon>Chromadorea</taxon>
        <taxon>Rhabditida</taxon>
        <taxon>Spirurina</taxon>
        <taxon>Spiruromorpha</taxon>
        <taxon>Filarioidea</taxon>
        <taxon>Onchocercidae</taxon>
        <taxon>Brugia</taxon>
    </lineage>
</organism>
<feature type="binding site" evidence="5">
    <location>
        <position position="433"/>
    </location>
    <ligand>
        <name>ATP</name>
        <dbReference type="ChEBI" id="CHEBI:30616"/>
    </ligand>
</feature>
<proteinExistence type="inferred from homology"/>
<dbReference type="InterPro" id="IPR001757">
    <property type="entry name" value="P_typ_ATPase"/>
</dbReference>
<dbReference type="Gene3D" id="3.40.1110.10">
    <property type="entry name" value="Calcium-transporting ATPase, cytoplasmic domain N"/>
    <property type="match status" value="1"/>
</dbReference>
<evidence type="ECO:0000313" key="10">
    <source>
        <dbReference type="EMBL" id="VDO09315.1"/>
    </source>
</evidence>
<dbReference type="GO" id="GO:0005768">
    <property type="term" value="C:endosome"/>
    <property type="evidence" value="ECO:0007669"/>
    <property type="project" value="TreeGrafter"/>
</dbReference>
<dbReference type="InterPro" id="IPR006539">
    <property type="entry name" value="P-type_ATPase_IV"/>
</dbReference>
<sequence length="694" mass="78936">MRYSREVGVAETKIRFEESQPLMSESVASTSRDDIFLLPLASTQSSSTINHFAGFFDTIMFRCCWNFLRRRRTLHSRTIRVGHGPVLGSAHSFPPNTVCNQKYNMFTFVPLVLFQQFKFFLNLYFLLMACSQFIPAIQIGAPITYWGPLGFVLTVTLIREAMDDFVRFLRDRELNSEKYEKLTAQGIDYISSSNIKVGDLIIIQKDKRVPADVVLLRTTEKSGASFIRTDQLDGETDWKLRIAVPVTQNLTSDQDIFDLNLEIYAEKPQKDIHDFVGTFKVSSEDSTQDGSLNVENVLWANTVLASGRVVGVVVYTGRETRSVMNTTLPESKVGLLDIEVNNLTKILFLFVVVLASVMVAMKGLDKNWYRYLMRFILLFSYIIPISLRVNLDMAKLFYSWQIGRDRHIKDTVVRSSTIPEELGRISFLLSDKTGTLTMNEMRFKKIHLGTVAFSSDAFEDVSRHVLSAYSGKLGRHSFSSKLQTAVEAIALCHNVTPTEENGQISYQAASPDEVLFSVFSTVLDMKLYRYEGKVFQVALVRWTEQVGVRLAQRDLTSMQLQLSNGQTKSFQILHLFPFTSETKRMGIIVKDETSDEISLLMKGADTVMAGMVQYNDWLEEECSNMAREGLRTLVVAKKVLSMEQLADFEKHYHQAKMTVVDRSEHMAAVLRRLETDLQLICLTGVEDRLQVLLD</sequence>
<dbReference type="GO" id="GO:0005524">
    <property type="term" value="F:ATP binding"/>
    <property type="evidence" value="ECO:0007669"/>
    <property type="project" value="UniProtKB-UniRule"/>
</dbReference>
<evidence type="ECO:0000256" key="3">
    <source>
        <dbReference type="ARBA" id="ARBA00023136"/>
    </source>
</evidence>
<feature type="transmembrane region" description="Helical" evidence="7">
    <location>
        <begin position="346"/>
        <end position="365"/>
    </location>
</feature>
<dbReference type="STRING" id="42155.A0A0R3Q5W9"/>
<comment type="subcellular location">
    <subcellularLocation>
        <location evidence="7">Membrane</location>
        <topology evidence="7">Multi-pass membrane protein</topology>
    </subcellularLocation>
</comment>
<feature type="binding site" evidence="6">
    <location>
        <position position="433"/>
    </location>
    <ligand>
        <name>Mg(2+)</name>
        <dbReference type="ChEBI" id="CHEBI:18420"/>
    </ligand>
</feature>
<dbReference type="SUPFAM" id="SSF81665">
    <property type="entry name" value="Calcium ATPase, transmembrane domain M"/>
    <property type="match status" value="1"/>
</dbReference>
<feature type="binding site" evidence="5">
    <location>
        <position position="431"/>
    </location>
    <ligand>
        <name>ATP</name>
        <dbReference type="ChEBI" id="CHEBI:30616"/>
    </ligand>
</feature>
<reference evidence="12" key="1">
    <citation type="submission" date="2017-02" db="UniProtKB">
        <authorList>
            <consortium name="WormBaseParasite"/>
        </authorList>
    </citation>
    <scope>IDENTIFICATION</scope>
</reference>
<evidence type="ECO:0000256" key="4">
    <source>
        <dbReference type="PIRSR" id="PIRSR606539-1"/>
    </source>
</evidence>
<dbReference type="Pfam" id="PF16209">
    <property type="entry name" value="PhoLip_ATPase_N"/>
    <property type="match status" value="1"/>
</dbReference>
<evidence type="ECO:0000259" key="8">
    <source>
        <dbReference type="Pfam" id="PF00122"/>
    </source>
</evidence>
<dbReference type="SUPFAM" id="SSF81660">
    <property type="entry name" value="Metal cation-transporting ATPase, ATP-binding domain N"/>
    <property type="match status" value="1"/>
</dbReference>
<dbReference type="Pfam" id="PF00122">
    <property type="entry name" value="E1-E2_ATPase"/>
    <property type="match status" value="1"/>
</dbReference>
<feature type="binding site" evidence="5">
    <location>
        <position position="631"/>
    </location>
    <ligand>
        <name>ATP</name>
        <dbReference type="ChEBI" id="CHEBI:30616"/>
    </ligand>
</feature>
<comment type="similarity">
    <text evidence="7">Belongs to the cation transport ATPase (P-type) (TC 3.A.3) family. Type IV subfamily.</text>
</comment>
<dbReference type="InterPro" id="IPR018303">
    <property type="entry name" value="ATPase_P-typ_P_site"/>
</dbReference>
<dbReference type="InterPro" id="IPR032631">
    <property type="entry name" value="P-type_ATPase_N"/>
</dbReference>
<dbReference type="GO" id="GO:0045332">
    <property type="term" value="P:phospholipid translocation"/>
    <property type="evidence" value="ECO:0007669"/>
    <property type="project" value="TreeGrafter"/>
</dbReference>
<name>A0A0R3Q5W9_9BILA</name>
<evidence type="ECO:0000256" key="7">
    <source>
        <dbReference type="RuleBase" id="RU362033"/>
    </source>
</evidence>
<feature type="binding site" evidence="5">
    <location>
        <position position="578"/>
    </location>
    <ligand>
        <name>ATP</name>
        <dbReference type="ChEBI" id="CHEBI:30616"/>
    </ligand>
</feature>
<dbReference type="GO" id="GO:0006890">
    <property type="term" value="P:retrograde vesicle-mediated transport, Golgi to endoplasmic reticulum"/>
    <property type="evidence" value="ECO:0007669"/>
    <property type="project" value="TreeGrafter"/>
</dbReference>
<dbReference type="NCBIfam" id="TIGR01494">
    <property type="entry name" value="ATPase_P-type"/>
    <property type="match status" value="1"/>
</dbReference>
<dbReference type="EC" id="7.6.2.1" evidence="7"/>
<evidence type="ECO:0000256" key="5">
    <source>
        <dbReference type="PIRSR" id="PIRSR606539-2"/>
    </source>
</evidence>
<dbReference type="InterPro" id="IPR023298">
    <property type="entry name" value="ATPase_P-typ_TM_dom_sf"/>
</dbReference>
<dbReference type="EMBL" id="UZAG01000701">
    <property type="protein sequence ID" value="VDO09315.1"/>
    <property type="molecule type" value="Genomic_DNA"/>
</dbReference>
<evidence type="ECO:0000313" key="11">
    <source>
        <dbReference type="Proteomes" id="UP000280834"/>
    </source>
</evidence>
<dbReference type="InterPro" id="IPR059000">
    <property type="entry name" value="ATPase_P-type_domA"/>
</dbReference>
<comment type="catalytic activity">
    <reaction evidence="7">
        <text>ATP + H2O + phospholipidSide 1 = ADP + phosphate + phospholipidSide 2.</text>
        <dbReference type="EC" id="7.6.2.1"/>
    </reaction>
</comment>
<dbReference type="NCBIfam" id="TIGR01652">
    <property type="entry name" value="ATPase-Plipid"/>
    <property type="match status" value="1"/>
</dbReference>
<feature type="domain" description="P-type ATPase N-terminal" evidence="9">
    <location>
        <begin position="91"/>
        <end position="146"/>
    </location>
</feature>
<dbReference type="PROSITE" id="PS00154">
    <property type="entry name" value="ATPASE_E1_E2"/>
    <property type="match status" value="1"/>
</dbReference>
<dbReference type="GO" id="GO:0005886">
    <property type="term" value="C:plasma membrane"/>
    <property type="evidence" value="ECO:0007669"/>
    <property type="project" value="TreeGrafter"/>
</dbReference>
<evidence type="ECO:0000256" key="1">
    <source>
        <dbReference type="ARBA" id="ARBA00022692"/>
    </source>
</evidence>
<dbReference type="SUPFAM" id="SSF81653">
    <property type="entry name" value="Calcium ATPase, transduction domain A"/>
    <property type="match status" value="1"/>
</dbReference>
<evidence type="ECO:0000259" key="9">
    <source>
        <dbReference type="Pfam" id="PF16209"/>
    </source>
</evidence>
<dbReference type="FunFam" id="3.40.1110.10:FF:000097">
    <property type="entry name" value="Phospholipid-transporting ATPase"/>
    <property type="match status" value="1"/>
</dbReference>
<keyword evidence="11" id="KW-1185">Reference proteome</keyword>
<dbReference type="PANTHER" id="PTHR24092:SF5">
    <property type="entry name" value="PHOSPHOLIPID-TRANSPORTING ATPASE"/>
    <property type="match status" value="1"/>
</dbReference>
<evidence type="ECO:0000313" key="12">
    <source>
        <dbReference type="WBParaSite" id="BTMF_0000171901-mRNA-1"/>
    </source>
</evidence>
<keyword evidence="6 7" id="KW-0460">Magnesium</keyword>
<keyword evidence="6" id="KW-0479">Metal-binding</keyword>
<feature type="domain" description="P-type ATPase A" evidence="8">
    <location>
        <begin position="175"/>
        <end position="321"/>
    </location>
</feature>
<feature type="transmembrane region" description="Helical" evidence="7">
    <location>
        <begin position="371"/>
        <end position="391"/>
    </location>
</feature>